<dbReference type="InterPro" id="IPR000511">
    <property type="entry name" value="Holocyt_c/c1_synthase"/>
</dbReference>
<dbReference type="EC" id="4.4.1.17" evidence="10"/>
<dbReference type="GO" id="GO:0046872">
    <property type="term" value="F:metal ion binding"/>
    <property type="evidence" value="ECO:0007669"/>
    <property type="project" value="UniProtKB-KW"/>
</dbReference>
<proteinExistence type="inferred from homology"/>
<feature type="compositionally biased region" description="Basic and acidic residues" evidence="11">
    <location>
        <begin position="1"/>
        <end position="10"/>
    </location>
</feature>
<evidence type="ECO:0000256" key="11">
    <source>
        <dbReference type="SAM" id="MobiDB-lite"/>
    </source>
</evidence>
<comment type="subcellular location">
    <subcellularLocation>
        <location evidence="1 10">Mitochondrion inner membrane</location>
    </subcellularLocation>
</comment>
<evidence type="ECO:0000256" key="7">
    <source>
        <dbReference type="ARBA" id="ARBA00023128"/>
    </source>
</evidence>
<dbReference type="PANTHER" id="PTHR12743">
    <property type="entry name" value="CYTOCHROME C1 HEME LYASE"/>
    <property type="match status" value="1"/>
</dbReference>
<dbReference type="Pfam" id="PF01265">
    <property type="entry name" value="Cyto_heme_lyase"/>
    <property type="match status" value="1"/>
</dbReference>
<dbReference type="AlphaFoldDB" id="A0AAW0GIZ9"/>
<evidence type="ECO:0000313" key="12">
    <source>
        <dbReference type="EMBL" id="KAK7693306.1"/>
    </source>
</evidence>
<sequence>MDSSPEKCPVDHSSIASSSKSESCPVDHSSFASSSADKCPVDQNTRWSWNNIFGSSKQDTPNAHPPAQHPNGTQYPQAPSHLPVDREISSIPRTDGSKWVYPSQAQFYSAMERKNHNPHASDMQVVVPIHNAVNERAWAEVMKWEQGQGGDKCGGVKLVSFKGRPNERTPRARWKMLLGYTPPFDRHDWVVDRCGTRVRYVIDFYTGRGAGLAASNLAFYLDVRPALDNWEGARLRARMFWHRWTDGLFSSSASTAPPSKSNTS</sequence>
<name>A0AAW0GIZ9_9APHY</name>
<evidence type="ECO:0000256" key="6">
    <source>
        <dbReference type="ARBA" id="ARBA00023004"/>
    </source>
</evidence>
<comment type="caution">
    <text evidence="12">The sequence shown here is derived from an EMBL/GenBank/DDBJ whole genome shotgun (WGS) entry which is preliminary data.</text>
</comment>
<keyword evidence="4 10" id="KW-0479">Metal-binding</keyword>
<keyword evidence="13" id="KW-1185">Reference proteome</keyword>
<keyword evidence="8 10" id="KW-0472">Membrane</keyword>
<keyword evidence="5 10" id="KW-0999">Mitochondrion inner membrane</keyword>
<dbReference type="GO" id="GO:0005743">
    <property type="term" value="C:mitochondrial inner membrane"/>
    <property type="evidence" value="ECO:0007669"/>
    <property type="project" value="UniProtKB-SubCell"/>
</dbReference>
<reference evidence="12 13" key="1">
    <citation type="submission" date="2022-09" db="EMBL/GenBank/DDBJ databases">
        <authorList>
            <person name="Palmer J.M."/>
        </authorList>
    </citation>
    <scope>NUCLEOTIDE SEQUENCE [LARGE SCALE GENOMIC DNA]</scope>
    <source>
        <strain evidence="12 13">DSM 7382</strain>
    </source>
</reference>
<dbReference type="PROSITE" id="PS00822">
    <property type="entry name" value="CYTO_HEME_LYASE_2"/>
    <property type="match status" value="1"/>
</dbReference>
<comment type="function">
    <text evidence="10">Lyase that catalyzes the covalent linking of the heme group to the cytochrome C apoprotein to produce the mature functional cytochrome.</text>
</comment>
<comment type="catalytic activity">
    <reaction evidence="10">
        <text>holo-[cytochrome c] = apo-[cytochrome c] + heme b</text>
        <dbReference type="Rhea" id="RHEA:22648"/>
        <dbReference type="Rhea" id="RHEA-COMP:10725"/>
        <dbReference type="Rhea" id="RHEA-COMP:10726"/>
        <dbReference type="ChEBI" id="CHEBI:29950"/>
        <dbReference type="ChEBI" id="CHEBI:60344"/>
        <dbReference type="ChEBI" id="CHEBI:83739"/>
        <dbReference type="EC" id="4.4.1.17"/>
    </reaction>
</comment>
<protein>
    <recommendedName>
        <fullName evidence="10">Holocytochrome c-type synthase</fullName>
        <ecNumber evidence="10">4.4.1.17</ecNumber>
    </recommendedName>
</protein>
<gene>
    <name evidence="12" type="ORF">QCA50_002873</name>
</gene>
<keyword evidence="9 10" id="KW-0456">Lyase</keyword>
<keyword evidence="3 10" id="KW-0349">Heme</keyword>
<accession>A0AAW0GIZ9</accession>
<dbReference type="GO" id="GO:0004408">
    <property type="term" value="F:holocytochrome-c synthase activity"/>
    <property type="evidence" value="ECO:0007669"/>
    <property type="project" value="UniProtKB-EC"/>
</dbReference>
<comment type="similarity">
    <text evidence="2 10">Belongs to the cytochrome c-type heme lyase family.</text>
</comment>
<evidence type="ECO:0000256" key="5">
    <source>
        <dbReference type="ARBA" id="ARBA00022792"/>
    </source>
</evidence>
<evidence type="ECO:0000256" key="9">
    <source>
        <dbReference type="ARBA" id="ARBA00023239"/>
    </source>
</evidence>
<evidence type="ECO:0000256" key="4">
    <source>
        <dbReference type="ARBA" id="ARBA00022723"/>
    </source>
</evidence>
<evidence type="ECO:0000313" key="13">
    <source>
        <dbReference type="Proteomes" id="UP001385951"/>
    </source>
</evidence>
<evidence type="ECO:0000256" key="2">
    <source>
        <dbReference type="ARBA" id="ARBA00007255"/>
    </source>
</evidence>
<feature type="compositionally biased region" description="Polar residues" evidence="11">
    <location>
        <begin position="30"/>
        <end position="61"/>
    </location>
</feature>
<feature type="region of interest" description="Disordered" evidence="11">
    <location>
        <begin position="1"/>
        <end position="81"/>
    </location>
</feature>
<evidence type="ECO:0000256" key="1">
    <source>
        <dbReference type="ARBA" id="ARBA00004273"/>
    </source>
</evidence>
<evidence type="ECO:0000256" key="3">
    <source>
        <dbReference type="ARBA" id="ARBA00022617"/>
    </source>
</evidence>
<keyword evidence="7 10" id="KW-0496">Mitochondrion</keyword>
<dbReference type="PANTHER" id="PTHR12743:SF0">
    <property type="entry name" value="HOLOCYTOCHROME C-TYPE SYNTHASE"/>
    <property type="match status" value="1"/>
</dbReference>
<feature type="compositionally biased region" description="Low complexity" evidence="11">
    <location>
        <begin position="13"/>
        <end position="23"/>
    </location>
</feature>
<dbReference type="Proteomes" id="UP001385951">
    <property type="component" value="Unassembled WGS sequence"/>
</dbReference>
<keyword evidence="6 10" id="KW-0408">Iron</keyword>
<evidence type="ECO:0000256" key="10">
    <source>
        <dbReference type="RuleBase" id="RU363130"/>
    </source>
</evidence>
<evidence type="ECO:0000256" key="8">
    <source>
        <dbReference type="ARBA" id="ARBA00023136"/>
    </source>
</evidence>
<organism evidence="12 13">
    <name type="scientific">Cerrena zonata</name>
    <dbReference type="NCBI Taxonomy" id="2478898"/>
    <lineage>
        <taxon>Eukaryota</taxon>
        <taxon>Fungi</taxon>
        <taxon>Dikarya</taxon>
        <taxon>Basidiomycota</taxon>
        <taxon>Agaricomycotina</taxon>
        <taxon>Agaricomycetes</taxon>
        <taxon>Polyporales</taxon>
        <taxon>Cerrenaceae</taxon>
        <taxon>Cerrena</taxon>
    </lineage>
</organism>
<dbReference type="EMBL" id="JASBNA010000003">
    <property type="protein sequence ID" value="KAK7693306.1"/>
    <property type="molecule type" value="Genomic_DNA"/>
</dbReference>